<accession>A0A6P6DU69</accession>
<name>A0A6P6DU69_OCTDE</name>
<dbReference type="GO" id="GO:0000775">
    <property type="term" value="C:chromosome, centromeric region"/>
    <property type="evidence" value="ECO:0007669"/>
    <property type="project" value="InterPro"/>
</dbReference>
<dbReference type="GO" id="GO:0005634">
    <property type="term" value="C:nucleus"/>
    <property type="evidence" value="ECO:0007669"/>
    <property type="project" value="TreeGrafter"/>
</dbReference>
<proteinExistence type="predicted"/>
<organism evidence="1 2">
    <name type="scientific">Octodon degus</name>
    <name type="common">Degu</name>
    <name type="synonym">Sciurus degus</name>
    <dbReference type="NCBI Taxonomy" id="10160"/>
    <lineage>
        <taxon>Eukaryota</taxon>
        <taxon>Metazoa</taxon>
        <taxon>Chordata</taxon>
        <taxon>Craniata</taxon>
        <taxon>Vertebrata</taxon>
        <taxon>Euteleostomi</taxon>
        <taxon>Mammalia</taxon>
        <taxon>Eutheria</taxon>
        <taxon>Euarchontoglires</taxon>
        <taxon>Glires</taxon>
        <taxon>Rodentia</taxon>
        <taxon>Hystricomorpha</taxon>
        <taxon>Octodontidae</taxon>
        <taxon>Octodon</taxon>
    </lineage>
</organism>
<sequence length="140" mass="15531">MYDSAPTGLLPDFQPVPQKKSLCCQPRSLSGSDCGHFFFIQDKYPDIVHLPEGSCSHCLGICSARHPGFELVIVWRIQIDEEGKVLPKLDLLTKIPQRALQLDKNGVIENAPLSFRTLLGVLGIEAAVESLIRLLHARNE</sequence>
<dbReference type="InParanoid" id="A0A6P6DU69"/>
<dbReference type="RefSeq" id="XP_023563565.1">
    <property type="nucleotide sequence ID" value="XM_023707797.1"/>
</dbReference>
<dbReference type="PANTHER" id="PTHR28577:SF1">
    <property type="entry name" value="CENTROMERE PROTEIN P"/>
    <property type="match status" value="1"/>
</dbReference>
<dbReference type="OrthoDB" id="5976950at2759"/>
<gene>
    <name evidence="2" type="primary">Cenpp</name>
</gene>
<reference evidence="2" key="1">
    <citation type="submission" date="2025-08" db="UniProtKB">
        <authorList>
            <consortium name="RefSeq"/>
        </authorList>
    </citation>
    <scope>IDENTIFICATION</scope>
</reference>
<dbReference type="Pfam" id="PF13096">
    <property type="entry name" value="CENP-P"/>
    <property type="match status" value="1"/>
</dbReference>
<evidence type="ECO:0000313" key="2">
    <source>
        <dbReference type="RefSeq" id="XP_023563565.1"/>
    </source>
</evidence>
<dbReference type="GeneID" id="101582696"/>
<evidence type="ECO:0000313" key="1">
    <source>
        <dbReference type="Proteomes" id="UP000515203"/>
    </source>
</evidence>
<dbReference type="InterPro" id="IPR027801">
    <property type="entry name" value="CENP-P"/>
</dbReference>
<dbReference type="GO" id="GO:0034080">
    <property type="term" value="P:CENP-A containing chromatin assembly"/>
    <property type="evidence" value="ECO:0007669"/>
    <property type="project" value="InterPro"/>
</dbReference>
<dbReference type="CTD" id="401541"/>
<dbReference type="AlphaFoldDB" id="A0A6P6DU69"/>
<keyword evidence="1" id="KW-1185">Reference proteome</keyword>
<dbReference type="Proteomes" id="UP000515203">
    <property type="component" value="Unplaced"/>
</dbReference>
<dbReference type="PANTHER" id="PTHR28577">
    <property type="entry name" value="CENTROMERE PROTEIN P"/>
    <property type="match status" value="1"/>
</dbReference>
<protein>
    <submittedName>
        <fullName evidence="2">Centromere protein P</fullName>
    </submittedName>
</protein>